<evidence type="ECO:0000256" key="1">
    <source>
        <dbReference type="SAM" id="SignalP"/>
    </source>
</evidence>
<sequence length="151" mass="17086">MRNKEDFVCIILILLIEYALSQDKCERGPCLGQFTFGHFLPRSVFTTKYEVSPYQCVIECLLRKQRCKSFNYRRSALSCQLCEEDSGPGGINLQPKAGLDHSNINTWRNIPVGHCKERNCSWTERCDSSKADSKSACVKMGNNLDAVLPSI</sequence>
<feature type="signal peptide" evidence="1">
    <location>
        <begin position="1"/>
        <end position="21"/>
    </location>
</feature>
<accession>A0AAE0VHA8</accession>
<keyword evidence="4" id="KW-1185">Reference proteome</keyword>
<protein>
    <recommendedName>
        <fullName evidence="2">Apple domain-containing protein</fullName>
    </recommendedName>
</protein>
<dbReference type="EMBL" id="JAEAOA010000709">
    <property type="protein sequence ID" value="KAK3578248.1"/>
    <property type="molecule type" value="Genomic_DNA"/>
</dbReference>
<dbReference type="Proteomes" id="UP001195483">
    <property type="component" value="Unassembled WGS sequence"/>
</dbReference>
<keyword evidence="1" id="KW-0732">Signal</keyword>
<reference evidence="3" key="3">
    <citation type="submission" date="2023-05" db="EMBL/GenBank/DDBJ databases">
        <authorList>
            <person name="Smith C.H."/>
        </authorList>
    </citation>
    <scope>NUCLEOTIDE SEQUENCE</scope>
    <source>
        <strain evidence="3">CHS0354</strain>
        <tissue evidence="3">Mantle</tissue>
    </source>
</reference>
<dbReference type="InterPro" id="IPR003609">
    <property type="entry name" value="Pan_app"/>
</dbReference>
<dbReference type="Pfam" id="PF00024">
    <property type="entry name" value="PAN_1"/>
    <property type="match status" value="1"/>
</dbReference>
<dbReference type="Gene3D" id="3.50.4.10">
    <property type="entry name" value="Hepatocyte Growth Factor"/>
    <property type="match status" value="1"/>
</dbReference>
<reference evidence="3" key="2">
    <citation type="journal article" date="2021" name="Genome Biol. Evol.">
        <title>Developing a high-quality reference genome for a parasitic bivalve with doubly uniparental inheritance (Bivalvia: Unionida).</title>
        <authorList>
            <person name="Smith C.H."/>
        </authorList>
    </citation>
    <scope>NUCLEOTIDE SEQUENCE</scope>
    <source>
        <strain evidence="3">CHS0354</strain>
        <tissue evidence="3">Mantle</tissue>
    </source>
</reference>
<dbReference type="SUPFAM" id="SSF57414">
    <property type="entry name" value="Hairpin loop containing domain-like"/>
    <property type="match status" value="1"/>
</dbReference>
<name>A0AAE0VHA8_9BIVA</name>
<proteinExistence type="predicted"/>
<comment type="caution">
    <text evidence="3">The sequence shown here is derived from an EMBL/GenBank/DDBJ whole genome shotgun (WGS) entry which is preliminary data.</text>
</comment>
<evidence type="ECO:0000259" key="2">
    <source>
        <dbReference type="PROSITE" id="PS50948"/>
    </source>
</evidence>
<feature type="chain" id="PRO_5042254421" description="Apple domain-containing protein" evidence="1">
    <location>
        <begin position="22"/>
        <end position="151"/>
    </location>
</feature>
<evidence type="ECO:0000313" key="3">
    <source>
        <dbReference type="EMBL" id="KAK3578248.1"/>
    </source>
</evidence>
<gene>
    <name evidence="3" type="ORF">CHS0354_011568</name>
</gene>
<reference evidence="3" key="1">
    <citation type="journal article" date="2021" name="Genome Biol. Evol.">
        <title>A High-Quality Reference Genome for a Parasitic Bivalve with Doubly Uniparental Inheritance (Bivalvia: Unionida).</title>
        <authorList>
            <person name="Smith C.H."/>
        </authorList>
    </citation>
    <scope>NUCLEOTIDE SEQUENCE</scope>
    <source>
        <strain evidence="3">CHS0354</strain>
    </source>
</reference>
<organism evidence="3 4">
    <name type="scientific">Potamilus streckersoni</name>
    <dbReference type="NCBI Taxonomy" id="2493646"/>
    <lineage>
        <taxon>Eukaryota</taxon>
        <taxon>Metazoa</taxon>
        <taxon>Spiralia</taxon>
        <taxon>Lophotrochozoa</taxon>
        <taxon>Mollusca</taxon>
        <taxon>Bivalvia</taxon>
        <taxon>Autobranchia</taxon>
        <taxon>Heteroconchia</taxon>
        <taxon>Palaeoheterodonta</taxon>
        <taxon>Unionida</taxon>
        <taxon>Unionoidea</taxon>
        <taxon>Unionidae</taxon>
        <taxon>Ambleminae</taxon>
        <taxon>Lampsilini</taxon>
        <taxon>Potamilus</taxon>
    </lineage>
</organism>
<feature type="domain" description="Apple" evidence="2">
    <location>
        <begin position="25"/>
        <end position="106"/>
    </location>
</feature>
<dbReference type="AlphaFoldDB" id="A0AAE0VHA8"/>
<evidence type="ECO:0000313" key="4">
    <source>
        <dbReference type="Proteomes" id="UP001195483"/>
    </source>
</evidence>
<dbReference type="PROSITE" id="PS50948">
    <property type="entry name" value="PAN"/>
    <property type="match status" value="1"/>
</dbReference>